<dbReference type="InterPro" id="IPR010497">
    <property type="entry name" value="Epoxide_hydro_N"/>
</dbReference>
<organism evidence="6 7">
    <name type="scientific">Rhizoctonia solani</name>
    <dbReference type="NCBI Taxonomy" id="456999"/>
    <lineage>
        <taxon>Eukaryota</taxon>
        <taxon>Fungi</taxon>
        <taxon>Dikarya</taxon>
        <taxon>Basidiomycota</taxon>
        <taxon>Agaricomycotina</taxon>
        <taxon>Agaricomycetes</taxon>
        <taxon>Cantharellales</taxon>
        <taxon>Ceratobasidiaceae</taxon>
        <taxon>Rhizoctonia</taxon>
    </lineage>
</organism>
<dbReference type="PRINTS" id="PR00412">
    <property type="entry name" value="EPOXHYDRLASE"/>
</dbReference>
<keyword evidence="2" id="KW-0058">Aromatic hydrocarbons catabolism</keyword>
<dbReference type="InterPro" id="IPR000639">
    <property type="entry name" value="Epox_hydrolase-like"/>
</dbReference>
<gene>
    <name evidence="6" type="ORF">RDB_LOCUS19528</name>
</gene>
<evidence type="ECO:0000313" key="7">
    <source>
        <dbReference type="Proteomes" id="UP000663846"/>
    </source>
</evidence>
<dbReference type="Pfam" id="PF06441">
    <property type="entry name" value="EHN"/>
    <property type="match status" value="1"/>
</dbReference>
<dbReference type="GO" id="GO:0097176">
    <property type="term" value="P:epoxide metabolic process"/>
    <property type="evidence" value="ECO:0007669"/>
    <property type="project" value="TreeGrafter"/>
</dbReference>
<dbReference type="PANTHER" id="PTHR21661">
    <property type="entry name" value="EPOXIDE HYDROLASE 1-RELATED"/>
    <property type="match status" value="1"/>
</dbReference>
<keyword evidence="3" id="KW-0378">Hydrolase</keyword>
<dbReference type="Gene3D" id="3.40.50.1820">
    <property type="entry name" value="alpha/beta hydrolase"/>
    <property type="match status" value="1"/>
</dbReference>
<feature type="domain" description="Epoxide hydrolase N-terminal" evidence="5">
    <location>
        <begin position="45"/>
        <end position="159"/>
    </location>
</feature>
<protein>
    <recommendedName>
        <fullName evidence="5">Epoxide hydrolase N-terminal domain-containing protein</fullName>
    </recommendedName>
</protein>
<dbReference type="PIRSF" id="PIRSF001112">
    <property type="entry name" value="Epoxide_hydrolase"/>
    <property type="match status" value="1"/>
</dbReference>
<feature type="active site" description="Nucleophile" evidence="4">
    <location>
        <position position="225"/>
    </location>
</feature>
<dbReference type="InterPro" id="IPR016292">
    <property type="entry name" value="Epoxide_hydrolase"/>
</dbReference>
<evidence type="ECO:0000256" key="4">
    <source>
        <dbReference type="PIRSR" id="PIRSR001112-1"/>
    </source>
</evidence>
<sequence length="467" mass="53138">MPSALCVLIYEKILEDLRRPDSPSYVHHQSLRIYRIDKHMDLNDIHPFTIAVPDDGLTELYKKLELTRLPDELDLPAGQEWEWGIPLAILKPVVNYWCEKYHWRAVEEKINRTLPQFTTSIESRNHGSQNVHFVFRKSSSPSAVPLLFVHGWPGNFLEVSKMIDELTNPSDPKHPAFHVVAPSLPGFVFSERTTTPGMDAIGTAFMFDKLMIKLGFNHYLAQGGDWGSRVCRALAVYHKETCLGTHANFISYGAPTFWRNPIIGLKLILGGNGLPGGYSADEMAGLQRVHEFSTIGNAYMRVQGTRPQSLAYALTDSPVGLLAWIGEKLYAWSDNYPWTPEELITWTMLQDDRTVPLRLRVDNYLGPAGSLRYYKDNHIIHRGNRSGPHGELEFAWSSTPFAYSLFPKEIAPVPFEWAGLRQKLVYAKKHNKGGHFAAWEVPELLSDDIRQFARIVQKQDARLQMKV</sequence>
<evidence type="ECO:0000256" key="3">
    <source>
        <dbReference type="ARBA" id="ARBA00022801"/>
    </source>
</evidence>
<dbReference type="AlphaFoldDB" id="A0A8H2WC11"/>
<evidence type="ECO:0000313" key="6">
    <source>
        <dbReference type="EMBL" id="CAE6361593.1"/>
    </source>
</evidence>
<dbReference type="InterPro" id="IPR029058">
    <property type="entry name" value="AB_hydrolase_fold"/>
</dbReference>
<evidence type="ECO:0000256" key="2">
    <source>
        <dbReference type="ARBA" id="ARBA00022797"/>
    </source>
</evidence>
<evidence type="ECO:0000259" key="5">
    <source>
        <dbReference type="Pfam" id="PF06441"/>
    </source>
</evidence>
<accession>A0A8H2WC11</accession>
<dbReference type="SUPFAM" id="SSF53474">
    <property type="entry name" value="alpha/beta-Hydrolases"/>
    <property type="match status" value="1"/>
</dbReference>
<dbReference type="GO" id="GO:0004301">
    <property type="term" value="F:epoxide hydrolase activity"/>
    <property type="evidence" value="ECO:0007669"/>
    <property type="project" value="TreeGrafter"/>
</dbReference>
<feature type="active site" description="Proton donor" evidence="4">
    <location>
        <position position="374"/>
    </location>
</feature>
<comment type="caution">
    <text evidence="6">The sequence shown here is derived from an EMBL/GenBank/DDBJ whole genome shotgun (WGS) entry which is preliminary data.</text>
</comment>
<name>A0A8H2WC11_9AGAM</name>
<reference evidence="6" key="1">
    <citation type="submission" date="2021-01" db="EMBL/GenBank/DDBJ databases">
        <authorList>
            <person name="Kaushik A."/>
        </authorList>
    </citation>
    <scope>NUCLEOTIDE SEQUENCE</scope>
    <source>
        <strain evidence="6">AG1-1C</strain>
    </source>
</reference>
<comment type="similarity">
    <text evidence="1">Belongs to the peptidase S33 family.</text>
</comment>
<dbReference type="Proteomes" id="UP000663846">
    <property type="component" value="Unassembled WGS sequence"/>
</dbReference>
<evidence type="ECO:0000256" key="1">
    <source>
        <dbReference type="ARBA" id="ARBA00010088"/>
    </source>
</evidence>
<feature type="active site" description="Proton acceptor" evidence="4">
    <location>
        <position position="435"/>
    </location>
</feature>
<dbReference type="EMBL" id="CAJMWS010000099">
    <property type="protein sequence ID" value="CAE6361593.1"/>
    <property type="molecule type" value="Genomic_DNA"/>
</dbReference>
<proteinExistence type="inferred from homology"/>
<dbReference type="PANTHER" id="PTHR21661:SF35">
    <property type="entry name" value="EPOXIDE HYDROLASE"/>
    <property type="match status" value="1"/>
</dbReference>